<gene>
    <name evidence="2" type="ORF">CEXT_371221</name>
</gene>
<organism evidence="2 3">
    <name type="scientific">Caerostris extrusa</name>
    <name type="common">Bark spider</name>
    <name type="synonym">Caerostris bankana</name>
    <dbReference type="NCBI Taxonomy" id="172846"/>
    <lineage>
        <taxon>Eukaryota</taxon>
        <taxon>Metazoa</taxon>
        <taxon>Ecdysozoa</taxon>
        <taxon>Arthropoda</taxon>
        <taxon>Chelicerata</taxon>
        <taxon>Arachnida</taxon>
        <taxon>Araneae</taxon>
        <taxon>Araneomorphae</taxon>
        <taxon>Entelegynae</taxon>
        <taxon>Araneoidea</taxon>
        <taxon>Araneidae</taxon>
        <taxon>Caerostris</taxon>
    </lineage>
</organism>
<evidence type="ECO:0000313" key="3">
    <source>
        <dbReference type="Proteomes" id="UP001054945"/>
    </source>
</evidence>
<dbReference type="EMBL" id="BPLR01010262">
    <property type="protein sequence ID" value="GIY38129.1"/>
    <property type="molecule type" value="Genomic_DNA"/>
</dbReference>
<dbReference type="Proteomes" id="UP001054945">
    <property type="component" value="Unassembled WGS sequence"/>
</dbReference>
<evidence type="ECO:0000313" key="2">
    <source>
        <dbReference type="EMBL" id="GIY38129.1"/>
    </source>
</evidence>
<feature type="region of interest" description="Disordered" evidence="1">
    <location>
        <begin position="1"/>
        <end position="41"/>
    </location>
</feature>
<keyword evidence="3" id="KW-1185">Reference proteome</keyword>
<accession>A0AAV4SXT7</accession>
<dbReference type="AlphaFoldDB" id="A0AAV4SXT7"/>
<sequence>MENSRGIRERQGHPWVSARSSNLAQYQKGDHVIKRGPKGSRRHDNAWAKLCGFPQGTPIAGPPELAIYLLTVGDDRGYGARTN</sequence>
<reference evidence="2 3" key="1">
    <citation type="submission" date="2021-06" db="EMBL/GenBank/DDBJ databases">
        <title>Caerostris extrusa draft genome.</title>
        <authorList>
            <person name="Kono N."/>
            <person name="Arakawa K."/>
        </authorList>
    </citation>
    <scope>NUCLEOTIDE SEQUENCE [LARGE SCALE GENOMIC DNA]</scope>
</reference>
<comment type="caution">
    <text evidence="2">The sequence shown here is derived from an EMBL/GenBank/DDBJ whole genome shotgun (WGS) entry which is preliminary data.</text>
</comment>
<feature type="compositionally biased region" description="Basic and acidic residues" evidence="1">
    <location>
        <begin position="1"/>
        <end position="12"/>
    </location>
</feature>
<evidence type="ECO:0000256" key="1">
    <source>
        <dbReference type="SAM" id="MobiDB-lite"/>
    </source>
</evidence>
<name>A0AAV4SXT7_CAEEX</name>
<protein>
    <submittedName>
        <fullName evidence="2">Uncharacterized protein</fullName>
    </submittedName>
</protein>
<proteinExistence type="predicted"/>